<sequence length="451" mass="49732">MTKAAVSQPRPAPSQASRQARHLAQSIVLEESGPSALIRLGLLTISLLVAAIIAWAAATTVKEVASAPGTVVPSTNLQVVQHKEGGILREVLVDKGQTVEVGQVLARLDPVAARSDVETLRTRLVSLRLKAERLRAFADEREPDFSFAGLQYADLAADQRRVLDLQREEQAAEQQVLRDQLASLDGEMTLLENKITSLRRQVELVGEQREMRRELMVEGLGSRVTFLEVEAELERMNGEITELTNQLALNDQSRKELVSRLAQLDATRRREALDEVGEVNAEISEVMQTITAGADRLNRLEVTAPTRGLVQDVKVRTSGAVLQPGDELMTIVPIDDRLIVDCRIDPRDVGHVHEGQTVRVKLSAYDFARYGSVEGVLAELSPTTFLDAQTGQPYYKGVIELSRNYVGETQGRNPILPGMTVDASIVTGEKTILAYMLRPIYISLSQAFQER</sequence>
<dbReference type="PRINTS" id="PR01490">
    <property type="entry name" value="RTXTOXIND"/>
</dbReference>
<organism evidence="13 14">
    <name type="scientific">Rhodospira trueperi</name>
    <dbReference type="NCBI Taxonomy" id="69960"/>
    <lineage>
        <taxon>Bacteria</taxon>
        <taxon>Pseudomonadati</taxon>
        <taxon>Pseudomonadota</taxon>
        <taxon>Alphaproteobacteria</taxon>
        <taxon>Rhodospirillales</taxon>
        <taxon>Rhodospirillaceae</taxon>
        <taxon>Rhodospira</taxon>
    </lineage>
</organism>
<evidence type="ECO:0000313" key="13">
    <source>
        <dbReference type="EMBL" id="SDE98367.1"/>
    </source>
</evidence>
<dbReference type="GO" id="GO:0009306">
    <property type="term" value="P:protein secretion"/>
    <property type="evidence" value="ECO:0007669"/>
    <property type="project" value="InterPro"/>
</dbReference>
<feature type="domain" description="AprE-like long alpha-helical hairpin" evidence="11">
    <location>
        <begin position="113"/>
        <end position="295"/>
    </location>
</feature>
<feature type="coiled-coil region" evidence="10">
    <location>
        <begin position="155"/>
        <end position="246"/>
    </location>
</feature>
<reference evidence="13 14" key="1">
    <citation type="submission" date="2016-10" db="EMBL/GenBank/DDBJ databases">
        <authorList>
            <person name="de Groot N.N."/>
        </authorList>
    </citation>
    <scope>NUCLEOTIDE SEQUENCE [LARGE SCALE GENOMIC DNA]</scope>
    <source>
        <strain evidence="13 14">ATCC 700224</strain>
    </source>
</reference>
<dbReference type="RefSeq" id="WP_176793865.1">
    <property type="nucleotide sequence ID" value="NZ_FNAP01000020.1"/>
</dbReference>
<dbReference type="GO" id="GO:0005886">
    <property type="term" value="C:plasma membrane"/>
    <property type="evidence" value="ECO:0007669"/>
    <property type="project" value="UniProtKB-SubCell"/>
</dbReference>
<dbReference type="InterPro" id="IPR058781">
    <property type="entry name" value="HH_AprE-like"/>
</dbReference>
<name>A0A1G7HD23_9PROT</name>
<evidence type="ECO:0000259" key="11">
    <source>
        <dbReference type="Pfam" id="PF25994"/>
    </source>
</evidence>
<dbReference type="InterPro" id="IPR010129">
    <property type="entry name" value="T1SS_HlyD"/>
</dbReference>
<evidence type="ECO:0000256" key="4">
    <source>
        <dbReference type="ARBA" id="ARBA00022475"/>
    </source>
</evidence>
<gene>
    <name evidence="13" type="ORF">SAMN05421720_1205</name>
</gene>
<dbReference type="Proteomes" id="UP000199412">
    <property type="component" value="Unassembled WGS sequence"/>
</dbReference>
<dbReference type="PROSITE" id="PS00543">
    <property type="entry name" value="HLYD_FAMILY"/>
    <property type="match status" value="1"/>
</dbReference>
<dbReference type="SUPFAM" id="SSF111369">
    <property type="entry name" value="HlyD-like secretion proteins"/>
    <property type="match status" value="1"/>
</dbReference>
<dbReference type="InterPro" id="IPR006144">
    <property type="entry name" value="Secretion_HlyD_CS"/>
</dbReference>
<dbReference type="Pfam" id="PF25994">
    <property type="entry name" value="HH_AprE"/>
    <property type="match status" value="1"/>
</dbReference>
<keyword evidence="4 9" id="KW-1003">Cell membrane</keyword>
<feature type="domain" description="AprE-like beta-barrel" evidence="12">
    <location>
        <begin position="338"/>
        <end position="428"/>
    </location>
</feature>
<dbReference type="PANTHER" id="PTHR30386:SF26">
    <property type="entry name" value="TRANSPORT PROTEIN COMB"/>
    <property type="match status" value="1"/>
</dbReference>
<keyword evidence="3 9" id="KW-0813">Transport</keyword>
<evidence type="ECO:0000259" key="12">
    <source>
        <dbReference type="Pfam" id="PF26002"/>
    </source>
</evidence>
<evidence type="ECO:0000256" key="5">
    <source>
        <dbReference type="ARBA" id="ARBA00022519"/>
    </source>
</evidence>
<evidence type="ECO:0000256" key="1">
    <source>
        <dbReference type="ARBA" id="ARBA00004377"/>
    </source>
</evidence>
<evidence type="ECO:0000256" key="3">
    <source>
        <dbReference type="ARBA" id="ARBA00022448"/>
    </source>
</evidence>
<keyword evidence="8 9" id="KW-0472">Membrane</keyword>
<keyword evidence="10" id="KW-0175">Coiled coil</keyword>
<evidence type="ECO:0000256" key="2">
    <source>
        <dbReference type="ARBA" id="ARBA00009477"/>
    </source>
</evidence>
<evidence type="ECO:0000256" key="6">
    <source>
        <dbReference type="ARBA" id="ARBA00022692"/>
    </source>
</evidence>
<accession>A0A1G7HD23</accession>
<dbReference type="AlphaFoldDB" id="A0A1G7HD23"/>
<keyword evidence="6 9" id="KW-0812">Transmembrane</keyword>
<keyword evidence="14" id="KW-1185">Reference proteome</keyword>
<comment type="similarity">
    <text evidence="2 9">Belongs to the membrane fusion protein (MFP) (TC 8.A.1) family.</text>
</comment>
<dbReference type="PANTHER" id="PTHR30386">
    <property type="entry name" value="MEMBRANE FUSION SUBUNIT OF EMRAB-TOLC MULTIDRUG EFFLUX PUMP"/>
    <property type="match status" value="1"/>
</dbReference>
<dbReference type="EMBL" id="FNAP01000020">
    <property type="protein sequence ID" value="SDE98367.1"/>
    <property type="molecule type" value="Genomic_DNA"/>
</dbReference>
<dbReference type="Pfam" id="PF26002">
    <property type="entry name" value="Beta-barrel_AprE"/>
    <property type="match status" value="1"/>
</dbReference>
<evidence type="ECO:0000256" key="10">
    <source>
        <dbReference type="SAM" id="Coils"/>
    </source>
</evidence>
<comment type="subcellular location">
    <subcellularLocation>
        <location evidence="1 9">Cell inner membrane</location>
        <topology evidence="1 9">Single-pass membrane protein</topology>
    </subcellularLocation>
</comment>
<evidence type="ECO:0000256" key="9">
    <source>
        <dbReference type="RuleBase" id="RU365093"/>
    </source>
</evidence>
<dbReference type="InterPro" id="IPR050739">
    <property type="entry name" value="MFP"/>
</dbReference>
<evidence type="ECO:0000256" key="8">
    <source>
        <dbReference type="ARBA" id="ARBA00023136"/>
    </source>
</evidence>
<keyword evidence="5 9" id="KW-0997">Cell inner membrane</keyword>
<protein>
    <recommendedName>
        <fullName evidence="9">Membrane fusion protein (MFP) family protein</fullName>
    </recommendedName>
</protein>
<evidence type="ECO:0000256" key="7">
    <source>
        <dbReference type="ARBA" id="ARBA00022989"/>
    </source>
</evidence>
<proteinExistence type="inferred from homology"/>
<dbReference type="STRING" id="69960.SAMN05421720_1205"/>
<evidence type="ECO:0000313" key="14">
    <source>
        <dbReference type="Proteomes" id="UP000199412"/>
    </source>
</evidence>
<dbReference type="Gene3D" id="2.40.30.170">
    <property type="match status" value="1"/>
</dbReference>
<dbReference type="NCBIfam" id="TIGR01843">
    <property type="entry name" value="type_I_hlyD"/>
    <property type="match status" value="1"/>
</dbReference>
<dbReference type="InterPro" id="IPR058982">
    <property type="entry name" value="Beta-barrel_AprE"/>
</dbReference>
<keyword evidence="7 9" id="KW-1133">Transmembrane helix</keyword>
<feature type="transmembrane region" description="Helical" evidence="9">
    <location>
        <begin position="36"/>
        <end position="58"/>
    </location>
</feature>